<proteinExistence type="predicted"/>
<organism evidence="1 2">
    <name type="scientific">Pseudoalteromonas arctica A 37-1-2</name>
    <dbReference type="NCBI Taxonomy" id="1117313"/>
    <lineage>
        <taxon>Bacteria</taxon>
        <taxon>Pseudomonadati</taxon>
        <taxon>Pseudomonadota</taxon>
        <taxon>Gammaproteobacteria</taxon>
        <taxon>Alteromonadales</taxon>
        <taxon>Pseudoalteromonadaceae</taxon>
        <taxon>Pseudoalteromonas</taxon>
    </lineage>
</organism>
<evidence type="ECO:0000313" key="2">
    <source>
        <dbReference type="Proteomes" id="UP000016505"/>
    </source>
</evidence>
<dbReference type="KEGG" id="part:PARC_a0516"/>
<accession>A0A290S2L6</accession>
<dbReference type="Proteomes" id="UP000016505">
    <property type="component" value="Chromosome I"/>
</dbReference>
<protein>
    <submittedName>
        <fullName evidence="1">Uncharacterized protein</fullName>
    </submittedName>
</protein>
<dbReference type="AlphaFoldDB" id="A0A290S2L6"/>
<reference evidence="1 2" key="1">
    <citation type="journal article" date="2012" name="J. Bacteriol.">
        <title>Genome sequences of type strains of seven species of the marine bacterium Pseudoalteromonas.</title>
        <authorList>
            <person name="Xie B.B."/>
            <person name="Shu Y.L."/>
            <person name="Qin Q.L."/>
            <person name="Rong J.C."/>
            <person name="Zhang X.Y."/>
            <person name="Chen X.L."/>
            <person name="Shi M."/>
            <person name="He H.L."/>
            <person name="Zhou B.C."/>
            <person name="Zhang Y.Z."/>
        </authorList>
    </citation>
    <scope>NUCLEOTIDE SEQUENCE [LARGE SCALE GENOMIC DNA]</scope>
    <source>
        <strain evidence="1 2">A 37-1-2</strain>
    </source>
</reference>
<gene>
    <name evidence="1" type="ORF">PARC_a0516</name>
</gene>
<sequence length="149" mass="17268">MSNNIQNSINHKFVEMLSDGTINLNSNSLDEIELIQRGLDINCVEKFRLELRWDLQSFTKAIGTNTKAFERYIKEHKRLNVTLSENIVELAHLASVCIDYFESVERWTTWLNTRSLQFSSEMPLTFVNTIAGRELIKKTVDNLNHGYNA</sequence>
<name>A0A290S2L6_9GAMM</name>
<dbReference type="EMBL" id="CP011025">
    <property type="protein sequence ID" value="ATC85241.1"/>
    <property type="molecule type" value="Genomic_DNA"/>
</dbReference>
<dbReference type="OrthoDB" id="6297858at2"/>
<evidence type="ECO:0000313" key="1">
    <source>
        <dbReference type="EMBL" id="ATC85241.1"/>
    </source>
</evidence>
<dbReference type="RefSeq" id="WP_010554112.1">
    <property type="nucleotide sequence ID" value="NZ_CP011025.1"/>
</dbReference>